<dbReference type="Proteomes" id="UP000488956">
    <property type="component" value="Unassembled WGS sequence"/>
</dbReference>
<evidence type="ECO:0000313" key="14">
    <source>
        <dbReference type="Proteomes" id="UP000437068"/>
    </source>
</evidence>
<evidence type="ECO:0000313" key="4">
    <source>
        <dbReference type="EMBL" id="KAE9113342.1"/>
    </source>
</evidence>
<evidence type="ECO:0000313" key="21">
    <source>
        <dbReference type="Proteomes" id="UP000488956"/>
    </source>
</evidence>
<protein>
    <submittedName>
        <fullName evidence="5">Uncharacterized protein</fullName>
    </submittedName>
</protein>
<evidence type="ECO:0000313" key="18">
    <source>
        <dbReference type="Proteomes" id="UP000460718"/>
    </source>
</evidence>
<comment type="caution">
    <text evidence="5">The sequence shown here is derived from an EMBL/GenBank/DDBJ whole genome shotgun (WGS) entry which is preliminary data.</text>
</comment>
<evidence type="ECO:0000313" key="15">
    <source>
        <dbReference type="Proteomes" id="UP000440367"/>
    </source>
</evidence>
<name>A0A6A3SKS6_9STRA</name>
<dbReference type="Proteomes" id="UP000437068">
    <property type="component" value="Unassembled WGS sequence"/>
</dbReference>
<evidence type="ECO:0000256" key="1">
    <source>
        <dbReference type="SAM" id="MobiDB-lite"/>
    </source>
</evidence>
<dbReference type="Proteomes" id="UP000429523">
    <property type="component" value="Unassembled WGS sequence"/>
</dbReference>
<evidence type="ECO:0000313" key="12">
    <source>
        <dbReference type="Proteomes" id="UP000429523"/>
    </source>
</evidence>
<dbReference type="EMBL" id="QXFX01000502">
    <property type="protein sequence ID" value="KAE9113342.1"/>
    <property type="molecule type" value="Genomic_DNA"/>
</dbReference>
<dbReference type="Proteomes" id="UP000486351">
    <property type="component" value="Unassembled WGS sequence"/>
</dbReference>
<dbReference type="EMBL" id="QXGF01000580">
    <property type="protein sequence ID" value="KAE8938158.1"/>
    <property type="molecule type" value="Genomic_DNA"/>
</dbReference>
<dbReference type="Proteomes" id="UP000460718">
    <property type="component" value="Unassembled WGS sequence"/>
</dbReference>
<evidence type="ECO:0000313" key="5">
    <source>
        <dbReference type="EMBL" id="KAE9119077.1"/>
    </source>
</evidence>
<evidence type="ECO:0000313" key="10">
    <source>
        <dbReference type="EMBL" id="KAE9278928.1"/>
    </source>
</evidence>
<evidence type="ECO:0000313" key="11">
    <source>
        <dbReference type="EMBL" id="KAE9310601.1"/>
    </source>
</evidence>
<dbReference type="EMBL" id="QXGD01000576">
    <property type="protein sequence ID" value="KAE9233218.1"/>
    <property type="molecule type" value="Genomic_DNA"/>
</dbReference>
<evidence type="ECO:0000313" key="9">
    <source>
        <dbReference type="EMBL" id="KAE9233543.1"/>
    </source>
</evidence>
<gene>
    <name evidence="11" type="ORF">PF001_g10105</name>
    <name evidence="8" type="ORF">PF002_g12132</name>
    <name evidence="9" type="ORF">PF004_g9625</name>
    <name evidence="7" type="ORF">PF005_g10780</name>
    <name evidence="6" type="ORF">PF006_g10082</name>
    <name evidence="5" type="ORF">PF007_g8677</name>
    <name evidence="10" type="ORF">PF008_g28497</name>
    <name evidence="2" type="ORF">PF009_g11937</name>
    <name evidence="4" type="ORF">PF010_g10110</name>
    <name evidence="3" type="ORF">PF011_g9477</name>
</gene>
<evidence type="ECO:0000313" key="6">
    <source>
        <dbReference type="EMBL" id="KAE9145024.1"/>
    </source>
</evidence>
<evidence type="ECO:0000313" key="16">
    <source>
        <dbReference type="Proteomes" id="UP000440732"/>
    </source>
</evidence>
<dbReference type="Proteomes" id="UP000476176">
    <property type="component" value="Unassembled WGS sequence"/>
</dbReference>
<dbReference type="EMBL" id="QXFY01004217">
    <property type="protein sequence ID" value="KAE9278928.1"/>
    <property type="molecule type" value="Genomic_DNA"/>
</dbReference>
<evidence type="ECO:0000313" key="8">
    <source>
        <dbReference type="EMBL" id="KAE9233218.1"/>
    </source>
</evidence>
<accession>A0A6A3SKS6</accession>
<evidence type="ECO:0000313" key="17">
    <source>
        <dbReference type="Proteomes" id="UP000441208"/>
    </source>
</evidence>
<reference evidence="12 13" key="1">
    <citation type="submission" date="2018-08" db="EMBL/GenBank/DDBJ databases">
        <title>Genomic investigation of the strawberry pathogen Phytophthora fragariae indicates pathogenicity is determined by transcriptional variation in three key races.</title>
        <authorList>
            <person name="Adams T.M."/>
            <person name="Armitage A.D."/>
            <person name="Sobczyk M.K."/>
            <person name="Bates H.J."/>
            <person name="Dunwell J.M."/>
            <person name="Nellist C.F."/>
            <person name="Harrison R.J."/>
        </authorList>
    </citation>
    <scope>NUCLEOTIDE SEQUENCE [LARGE SCALE GENOMIC DNA]</scope>
    <source>
        <strain evidence="11 14">A4</strain>
        <strain evidence="8 15">BC-1</strain>
        <strain evidence="9 19">BC-23</strain>
        <strain evidence="7 13">NOV-27</strain>
        <strain evidence="6 16">NOV-5</strain>
        <strain evidence="5 17">NOV-71</strain>
        <strain evidence="10 20">NOV-77</strain>
        <strain evidence="2 12">NOV-9</strain>
        <strain evidence="4 21">ONT-3</strain>
        <strain evidence="3 18">SCRP245</strain>
    </source>
</reference>
<evidence type="ECO:0000313" key="20">
    <source>
        <dbReference type="Proteomes" id="UP000486351"/>
    </source>
</evidence>
<evidence type="ECO:0000313" key="3">
    <source>
        <dbReference type="EMBL" id="KAE9011182.1"/>
    </source>
</evidence>
<organism evidence="5 17">
    <name type="scientific">Phytophthora fragariae</name>
    <dbReference type="NCBI Taxonomy" id="53985"/>
    <lineage>
        <taxon>Eukaryota</taxon>
        <taxon>Sar</taxon>
        <taxon>Stramenopiles</taxon>
        <taxon>Oomycota</taxon>
        <taxon>Peronosporomycetes</taxon>
        <taxon>Peronosporales</taxon>
        <taxon>Peronosporaceae</taxon>
        <taxon>Phytophthora</taxon>
    </lineage>
</organism>
<keyword evidence="13" id="KW-1185">Reference proteome</keyword>
<dbReference type="EMBL" id="QXFW01000473">
    <property type="protein sequence ID" value="KAE9011182.1"/>
    <property type="molecule type" value="Genomic_DNA"/>
</dbReference>
<dbReference type="EMBL" id="QXGE01000503">
    <property type="protein sequence ID" value="KAE9310601.1"/>
    <property type="molecule type" value="Genomic_DNA"/>
</dbReference>
<dbReference type="Proteomes" id="UP000440732">
    <property type="component" value="Unassembled WGS sequence"/>
</dbReference>
<evidence type="ECO:0000313" key="2">
    <source>
        <dbReference type="EMBL" id="KAE8938158.1"/>
    </source>
</evidence>
<dbReference type="AlphaFoldDB" id="A0A6A3SKS6"/>
<dbReference type="Proteomes" id="UP000433483">
    <property type="component" value="Unassembled WGS sequence"/>
</dbReference>
<dbReference type="EMBL" id="QXGC01000478">
    <property type="protein sequence ID" value="KAE9233543.1"/>
    <property type="molecule type" value="Genomic_DNA"/>
</dbReference>
<feature type="region of interest" description="Disordered" evidence="1">
    <location>
        <begin position="1"/>
        <end position="34"/>
    </location>
</feature>
<dbReference type="EMBL" id="QXGB01000521">
    <property type="protein sequence ID" value="KAE9211987.1"/>
    <property type="molecule type" value="Genomic_DNA"/>
</dbReference>
<sequence>MLKSAPVGKPNAAPAHKPKASSKVTTKCAPVAVP</sequence>
<dbReference type="EMBL" id="QXFZ01000371">
    <property type="protein sequence ID" value="KAE9119077.1"/>
    <property type="molecule type" value="Genomic_DNA"/>
</dbReference>
<dbReference type="EMBL" id="QXGA01000498">
    <property type="protein sequence ID" value="KAE9145024.1"/>
    <property type="molecule type" value="Genomic_DNA"/>
</dbReference>
<evidence type="ECO:0000313" key="13">
    <source>
        <dbReference type="Proteomes" id="UP000433483"/>
    </source>
</evidence>
<evidence type="ECO:0000313" key="7">
    <source>
        <dbReference type="EMBL" id="KAE9211987.1"/>
    </source>
</evidence>
<proteinExistence type="predicted"/>
<dbReference type="Proteomes" id="UP000441208">
    <property type="component" value="Unassembled WGS sequence"/>
</dbReference>
<dbReference type="Proteomes" id="UP000440367">
    <property type="component" value="Unassembled WGS sequence"/>
</dbReference>
<evidence type="ECO:0000313" key="19">
    <source>
        <dbReference type="Proteomes" id="UP000476176"/>
    </source>
</evidence>